<protein>
    <submittedName>
        <fullName evidence="3">Biotin/lipoyl-binding protein</fullName>
    </submittedName>
</protein>
<keyword evidence="4" id="KW-1185">Reference proteome</keyword>
<dbReference type="PANTHER" id="PTHR45266">
    <property type="entry name" value="OXALOACETATE DECARBOXYLASE ALPHA CHAIN"/>
    <property type="match status" value="1"/>
</dbReference>
<dbReference type="PANTHER" id="PTHR45266:SF3">
    <property type="entry name" value="OXALOACETATE DECARBOXYLASE ALPHA CHAIN"/>
    <property type="match status" value="1"/>
</dbReference>
<proteinExistence type="predicted"/>
<dbReference type="Pfam" id="PF00364">
    <property type="entry name" value="Biotin_lipoyl"/>
    <property type="match status" value="1"/>
</dbReference>
<dbReference type="CDD" id="cd06850">
    <property type="entry name" value="biotinyl_domain"/>
    <property type="match status" value="1"/>
</dbReference>
<dbReference type="SUPFAM" id="SSF51230">
    <property type="entry name" value="Single hybrid motif"/>
    <property type="match status" value="1"/>
</dbReference>
<comment type="caution">
    <text evidence="3">The sequence shown here is derived from an EMBL/GenBank/DDBJ whole genome shotgun (WGS) entry which is preliminary data.</text>
</comment>
<sequence>MFQISTGPAQLWEVDYRNANDVSLNGQPFTWDIADLGSGQYHVLHEGRSFTAEVVSVDYATKNIVLKVNGLRVELNAKDRFDLLLERLGMSNAVSAKVNELKAPMPGLIVDIRVTPGQAVQKGDPLLVLEAMKMENILKAPADGTVGSLKVALRDNVQKGQVLVQFS</sequence>
<keyword evidence="1" id="KW-0092">Biotin</keyword>
<dbReference type="InterPro" id="IPR011053">
    <property type="entry name" value="Single_hybrid_motif"/>
</dbReference>
<evidence type="ECO:0000313" key="4">
    <source>
        <dbReference type="Proteomes" id="UP000612233"/>
    </source>
</evidence>
<dbReference type="AlphaFoldDB" id="A0A927GIB2"/>
<reference evidence="3" key="1">
    <citation type="submission" date="2020-09" db="EMBL/GenBank/DDBJ databases">
        <authorList>
            <person name="Kim M.K."/>
        </authorList>
    </citation>
    <scope>NUCLEOTIDE SEQUENCE</scope>
    <source>
        <strain evidence="3">BT664</strain>
    </source>
</reference>
<dbReference type="RefSeq" id="WP_191004049.1">
    <property type="nucleotide sequence ID" value="NZ_JACXAD010000004.1"/>
</dbReference>
<dbReference type="Proteomes" id="UP000612233">
    <property type="component" value="Unassembled WGS sequence"/>
</dbReference>
<gene>
    <name evidence="3" type="ORF">IC235_04845</name>
</gene>
<organism evidence="3 4">
    <name type="scientific">Hymenobacter montanus</name>
    <dbReference type="NCBI Taxonomy" id="2771359"/>
    <lineage>
        <taxon>Bacteria</taxon>
        <taxon>Pseudomonadati</taxon>
        <taxon>Bacteroidota</taxon>
        <taxon>Cytophagia</taxon>
        <taxon>Cytophagales</taxon>
        <taxon>Hymenobacteraceae</taxon>
        <taxon>Hymenobacter</taxon>
    </lineage>
</organism>
<evidence type="ECO:0000259" key="2">
    <source>
        <dbReference type="PROSITE" id="PS50968"/>
    </source>
</evidence>
<name>A0A927GIB2_9BACT</name>
<dbReference type="Gene3D" id="2.40.50.100">
    <property type="match status" value="1"/>
</dbReference>
<feature type="domain" description="Lipoyl-binding" evidence="2">
    <location>
        <begin position="85"/>
        <end position="167"/>
    </location>
</feature>
<dbReference type="PROSITE" id="PS50968">
    <property type="entry name" value="BIOTINYL_LIPOYL"/>
    <property type="match status" value="1"/>
</dbReference>
<dbReference type="InterPro" id="IPR050709">
    <property type="entry name" value="Biotin_Carboxyl_Carrier/Decarb"/>
</dbReference>
<dbReference type="InterPro" id="IPR001882">
    <property type="entry name" value="Biotin_BS"/>
</dbReference>
<evidence type="ECO:0000256" key="1">
    <source>
        <dbReference type="ARBA" id="ARBA00023267"/>
    </source>
</evidence>
<dbReference type="EMBL" id="JACXAD010000004">
    <property type="protein sequence ID" value="MBD2767217.1"/>
    <property type="molecule type" value="Genomic_DNA"/>
</dbReference>
<dbReference type="PROSITE" id="PS00188">
    <property type="entry name" value="BIOTIN"/>
    <property type="match status" value="1"/>
</dbReference>
<dbReference type="FunFam" id="2.40.50.100:FF:000003">
    <property type="entry name" value="Acetyl-CoA carboxylase biotin carboxyl carrier protein"/>
    <property type="match status" value="1"/>
</dbReference>
<accession>A0A927GIB2</accession>
<dbReference type="InterPro" id="IPR000089">
    <property type="entry name" value="Biotin_lipoyl"/>
</dbReference>
<evidence type="ECO:0000313" key="3">
    <source>
        <dbReference type="EMBL" id="MBD2767217.1"/>
    </source>
</evidence>